<proteinExistence type="predicted"/>
<feature type="signal peptide" evidence="1">
    <location>
        <begin position="1"/>
        <end position="23"/>
    </location>
</feature>
<reference evidence="3" key="1">
    <citation type="submission" date="2014-08" db="EMBL/GenBank/DDBJ databases">
        <authorList>
            <person name="Edwards T."/>
        </authorList>
    </citation>
    <scope>NUCLEOTIDE SEQUENCE [LARGE SCALE GENOMIC DNA]</scope>
</reference>
<accession>A0A0K2VUT9</accession>
<keyword evidence="1" id="KW-0732">Signal</keyword>
<sequence>MQLLVGGLTSLFGGGAAAGTTWAAANAGAAATTTAASGISLSSILQGTATVLGIVSSIGAGNADAAQAEMAAKDAESEQNLETLQGISRRTSIRKQMAEALGAEDVAYAASGVDLSFGTARNARTDAYREADLALTTDTGTEQTRISRLVERARNYRAMAKQARAGGVLNALTGGVKGLMDITGRY</sequence>
<evidence type="ECO:0000256" key="1">
    <source>
        <dbReference type="SAM" id="SignalP"/>
    </source>
</evidence>
<dbReference type="Proteomes" id="UP000182888">
    <property type="component" value="Unassembled WGS sequence"/>
</dbReference>
<name>A0A0K2VUT9_MESPL</name>
<organism evidence="2 3">
    <name type="scientific">Mesorhizobium plurifarium</name>
    <dbReference type="NCBI Taxonomy" id="69974"/>
    <lineage>
        <taxon>Bacteria</taxon>
        <taxon>Pseudomonadati</taxon>
        <taxon>Pseudomonadota</taxon>
        <taxon>Alphaproteobacteria</taxon>
        <taxon>Hyphomicrobiales</taxon>
        <taxon>Phyllobacteriaceae</taxon>
        <taxon>Mesorhizobium</taxon>
    </lineage>
</organism>
<feature type="chain" id="PRO_5005489735" evidence="1">
    <location>
        <begin position="24"/>
        <end position="186"/>
    </location>
</feature>
<gene>
    <name evidence="2" type="ORF">MPL1032_190158</name>
</gene>
<evidence type="ECO:0000313" key="2">
    <source>
        <dbReference type="EMBL" id="CDX54576.1"/>
    </source>
</evidence>
<evidence type="ECO:0000313" key="3">
    <source>
        <dbReference type="Proteomes" id="UP000182888"/>
    </source>
</evidence>
<dbReference type="AlphaFoldDB" id="A0A0K2VUT9"/>
<dbReference type="EMBL" id="CCND01000011">
    <property type="protein sequence ID" value="CDX54576.1"/>
    <property type="molecule type" value="Genomic_DNA"/>
</dbReference>
<protein>
    <submittedName>
        <fullName evidence="2">Putative golgin autoantigen</fullName>
    </submittedName>
</protein>